<evidence type="ECO:0000256" key="2">
    <source>
        <dbReference type="PIRSR" id="PIRSR000137-2"/>
    </source>
</evidence>
<proteinExistence type="inferred from homology"/>
<dbReference type="GeneID" id="30015096"/>
<dbReference type="InterPro" id="IPR007867">
    <property type="entry name" value="GMC_OxRtase_C"/>
</dbReference>
<feature type="binding site" evidence="2">
    <location>
        <position position="235"/>
    </location>
    <ligand>
        <name>FAD</name>
        <dbReference type="ChEBI" id="CHEBI:57692"/>
    </ligand>
</feature>
<evidence type="ECO:0000313" key="5">
    <source>
        <dbReference type="Proteomes" id="UP000078343"/>
    </source>
</evidence>
<gene>
    <name evidence="4" type="ORF">AYL99_10928</name>
</gene>
<dbReference type="GO" id="GO:0016614">
    <property type="term" value="F:oxidoreductase activity, acting on CH-OH group of donors"/>
    <property type="evidence" value="ECO:0007669"/>
    <property type="project" value="InterPro"/>
</dbReference>
<dbReference type="PROSITE" id="PS00624">
    <property type="entry name" value="GMC_OXRED_2"/>
    <property type="match status" value="1"/>
</dbReference>
<dbReference type="SUPFAM" id="SSF51905">
    <property type="entry name" value="FAD/NAD(P)-binding domain"/>
    <property type="match status" value="1"/>
</dbReference>
<reference evidence="4 5" key="1">
    <citation type="submission" date="2016-04" db="EMBL/GenBank/DDBJ databases">
        <title>Draft genome of Fonsecaea erecta CBS 125763.</title>
        <authorList>
            <person name="Weiss V.A."/>
            <person name="Vicente V.A."/>
            <person name="Raittz R.T."/>
            <person name="Moreno L.F."/>
            <person name="De Souza E.M."/>
            <person name="Pedrosa F.O."/>
            <person name="Steffens M.B."/>
            <person name="Faoro H."/>
            <person name="Tadra-Sfeir M.Z."/>
            <person name="Najafzadeh M.J."/>
            <person name="Felipe M.S."/>
            <person name="Teixeira M."/>
            <person name="Sun J."/>
            <person name="Xi L."/>
            <person name="Gomes R."/>
            <person name="De Azevedo C.M."/>
            <person name="Salgado C.G."/>
            <person name="Da Silva M.B."/>
            <person name="Nascimento M.F."/>
            <person name="Queiroz-Telles F."/>
            <person name="Attili D.S."/>
            <person name="Gorbushina A."/>
        </authorList>
    </citation>
    <scope>NUCLEOTIDE SEQUENCE [LARGE SCALE GENOMIC DNA]</scope>
    <source>
        <strain evidence="4 5">CBS 125763</strain>
    </source>
</reference>
<feature type="binding site" evidence="2">
    <location>
        <begin position="539"/>
        <end position="540"/>
    </location>
    <ligand>
        <name>FAD</name>
        <dbReference type="ChEBI" id="CHEBI:57692"/>
    </ligand>
</feature>
<feature type="binding site" evidence="2">
    <location>
        <begin position="104"/>
        <end position="107"/>
    </location>
    <ligand>
        <name>FAD</name>
        <dbReference type="ChEBI" id="CHEBI:57692"/>
    </ligand>
</feature>
<dbReference type="GO" id="GO:0050660">
    <property type="term" value="F:flavin adenine dinucleotide binding"/>
    <property type="evidence" value="ECO:0007669"/>
    <property type="project" value="InterPro"/>
</dbReference>
<dbReference type="EMBL" id="LVYI01000012">
    <property type="protein sequence ID" value="OAP55228.1"/>
    <property type="molecule type" value="Genomic_DNA"/>
</dbReference>
<name>A0A178Z628_9EURO</name>
<dbReference type="Gene3D" id="3.30.560.10">
    <property type="entry name" value="Glucose Oxidase, domain 3"/>
    <property type="match status" value="1"/>
</dbReference>
<dbReference type="OrthoDB" id="269227at2759"/>
<dbReference type="AlphaFoldDB" id="A0A178Z628"/>
<dbReference type="Proteomes" id="UP000078343">
    <property type="component" value="Unassembled WGS sequence"/>
</dbReference>
<dbReference type="InterPro" id="IPR036188">
    <property type="entry name" value="FAD/NAD-bd_sf"/>
</dbReference>
<feature type="domain" description="Glucose-methanol-choline oxidoreductase N-terminal" evidence="3">
    <location>
        <begin position="280"/>
        <end position="294"/>
    </location>
</feature>
<dbReference type="Pfam" id="PF00732">
    <property type="entry name" value="GMC_oxred_N"/>
    <property type="match status" value="1"/>
</dbReference>
<evidence type="ECO:0000259" key="3">
    <source>
        <dbReference type="PROSITE" id="PS00624"/>
    </source>
</evidence>
<sequence length="634" mass="70691">MGLFTELPEEFREVDVIVAGGGTAGCVVASRLAEADPKLSILVIEQGMNNYNVPQIVQPALFPLNLNLDSKYTLFWKGNRAPQLADREPVVPSGGTLGGGSSINWMVYTRAQRSDLESWKTPGWSSKELLPFLKKFETYHGRGEKELHGDNGPVNISSGTFRATRAENDFIEAAAKIGYHELKDLQNLDSNNGTERWLRYVGPDGRRQDAAHRFLHPKLQSGHYPNLHVLTENQVVRVLLDDNKRAVGVQYRPNPKFQAAARGKSLLTARASKLVVVSAGANATPQILERSGIGDPKILKRAGVPVVEDLPGVGNDYQDHHLTLYTYRTSLTPNETINAFADGRLNVQEEIRKNNKQLGWNSMDASGKFRPTEAEVEALGPDFKRAWDRDFKNAPDRPLMIIAMYLSFFGDHATLPDNSEYVSIANWTAYPYSRGHIHITGPNISDPIDFDVGYLKDPNNIDVKKHIWAYKTQREIFRRMNIFRGELAADHPKFPPGSKAAIVEKADGPVADDAKRIEYTPEDDKAIEENVRKIVTTTWHSLGTCKMAPREEKGVVDANLSVYGIKGLKLADLSIVPENVGANTNNTALKQRIYSFGNWVLVGSRRGGKLQDTQERTLIFLGSKYRSEGKDREC</sequence>
<organism evidence="4 5">
    <name type="scientific">Fonsecaea erecta</name>
    <dbReference type="NCBI Taxonomy" id="1367422"/>
    <lineage>
        <taxon>Eukaryota</taxon>
        <taxon>Fungi</taxon>
        <taxon>Dikarya</taxon>
        <taxon>Ascomycota</taxon>
        <taxon>Pezizomycotina</taxon>
        <taxon>Eurotiomycetes</taxon>
        <taxon>Chaetothyriomycetidae</taxon>
        <taxon>Chaetothyriales</taxon>
        <taxon>Herpotrichiellaceae</taxon>
        <taxon>Fonsecaea</taxon>
    </lineage>
</organism>
<comment type="caution">
    <text evidence="4">The sequence shown here is derived from an EMBL/GenBank/DDBJ whole genome shotgun (WGS) entry which is preliminary data.</text>
</comment>
<comment type="cofactor">
    <cofactor evidence="2">
        <name>FAD</name>
        <dbReference type="ChEBI" id="CHEBI:57692"/>
    </cofactor>
</comment>
<dbReference type="STRING" id="1367422.A0A178Z628"/>
<dbReference type="PIRSF" id="PIRSF000137">
    <property type="entry name" value="Alcohol_oxidase"/>
    <property type="match status" value="1"/>
</dbReference>
<dbReference type="PANTHER" id="PTHR11552">
    <property type="entry name" value="GLUCOSE-METHANOL-CHOLINE GMC OXIDOREDUCTASE"/>
    <property type="match status" value="1"/>
</dbReference>
<evidence type="ECO:0000256" key="1">
    <source>
        <dbReference type="ARBA" id="ARBA00010790"/>
    </source>
</evidence>
<keyword evidence="2" id="KW-0285">Flavoprotein</keyword>
<protein>
    <recommendedName>
        <fullName evidence="3">Glucose-methanol-choline oxidoreductase N-terminal domain-containing protein</fullName>
    </recommendedName>
</protein>
<keyword evidence="2" id="KW-0274">FAD</keyword>
<dbReference type="PANTHER" id="PTHR11552:SF78">
    <property type="entry name" value="GLUCOSE-METHANOL-CHOLINE OXIDOREDUCTASE N-TERMINAL DOMAIN-CONTAINING PROTEIN"/>
    <property type="match status" value="1"/>
</dbReference>
<dbReference type="InterPro" id="IPR012132">
    <property type="entry name" value="GMC_OxRdtase"/>
</dbReference>
<dbReference type="Pfam" id="PF05199">
    <property type="entry name" value="GMC_oxred_C"/>
    <property type="match status" value="1"/>
</dbReference>
<dbReference type="Gene3D" id="3.50.50.60">
    <property type="entry name" value="FAD/NAD(P)-binding domain"/>
    <property type="match status" value="1"/>
</dbReference>
<evidence type="ECO:0000313" key="4">
    <source>
        <dbReference type="EMBL" id="OAP55228.1"/>
    </source>
</evidence>
<comment type="similarity">
    <text evidence="1">Belongs to the GMC oxidoreductase family.</text>
</comment>
<dbReference type="SUPFAM" id="SSF54373">
    <property type="entry name" value="FAD-linked reductases, C-terminal domain"/>
    <property type="match status" value="1"/>
</dbReference>
<accession>A0A178Z628</accession>
<dbReference type="RefSeq" id="XP_018688595.1">
    <property type="nucleotide sequence ID" value="XM_018842434.1"/>
</dbReference>
<dbReference type="InterPro" id="IPR000172">
    <property type="entry name" value="GMC_OxRdtase_N"/>
</dbReference>
<keyword evidence="5" id="KW-1185">Reference proteome</keyword>